<evidence type="ECO:0000256" key="1">
    <source>
        <dbReference type="SAM" id="Phobius"/>
    </source>
</evidence>
<feature type="transmembrane region" description="Helical" evidence="1">
    <location>
        <begin position="36"/>
        <end position="54"/>
    </location>
</feature>
<dbReference type="AlphaFoldDB" id="A0A2K2ANA0"/>
<name>A0A2K2ANA0_POPTR</name>
<keyword evidence="3" id="KW-1185">Reference proteome</keyword>
<keyword evidence="1" id="KW-1133">Transmembrane helix</keyword>
<evidence type="ECO:0000313" key="3">
    <source>
        <dbReference type="Proteomes" id="UP000006729"/>
    </source>
</evidence>
<keyword evidence="1" id="KW-0812">Transmembrane</keyword>
<reference evidence="2 3" key="1">
    <citation type="journal article" date="2006" name="Science">
        <title>The genome of black cottonwood, Populus trichocarpa (Torr. &amp; Gray).</title>
        <authorList>
            <person name="Tuskan G.A."/>
            <person name="Difazio S."/>
            <person name="Jansson S."/>
            <person name="Bohlmann J."/>
            <person name="Grigoriev I."/>
            <person name="Hellsten U."/>
            <person name="Putnam N."/>
            <person name="Ralph S."/>
            <person name="Rombauts S."/>
            <person name="Salamov A."/>
            <person name="Schein J."/>
            <person name="Sterck L."/>
            <person name="Aerts A."/>
            <person name="Bhalerao R.R."/>
            <person name="Bhalerao R.P."/>
            <person name="Blaudez D."/>
            <person name="Boerjan W."/>
            <person name="Brun A."/>
            <person name="Brunner A."/>
            <person name="Busov V."/>
            <person name="Campbell M."/>
            <person name="Carlson J."/>
            <person name="Chalot M."/>
            <person name="Chapman J."/>
            <person name="Chen G.L."/>
            <person name="Cooper D."/>
            <person name="Coutinho P.M."/>
            <person name="Couturier J."/>
            <person name="Covert S."/>
            <person name="Cronk Q."/>
            <person name="Cunningham R."/>
            <person name="Davis J."/>
            <person name="Degroeve S."/>
            <person name="Dejardin A."/>
            <person name="Depamphilis C."/>
            <person name="Detter J."/>
            <person name="Dirks B."/>
            <person name="Dubchak I."/>
            <person name="Duplessis S."/>
            <person name="Ehlting J."/>
            <person name="Ellis B."/>
            <person name="Gendler K."/>
            <person name="Goodstein D."/>
            <person name="Gribskov M."/>
            <person name="Grimwood J."/>
            <person name="Groover A."/>
            <person name="Gunter L."/>
            <person name="Hamberger B."/>
            <person name="Heinze B."/>
            <person name="Helariutta Y."/>
            <person name="Henrissat B."/>
            <person name="Holligan D."/>
            <person name="Holt R."/>
            <person name="Huang W."/>
            <person name="Islam-Faridi N."/>
            <person name="Jones S."/>
            <person name="Jones-Rhoades M."/>
            <person name="Jorgensen R."/>
            <person name="Joshi C."/>
            <person name="Kangasjarvi J."/>
            <person name="Karlsson J."/>
            <person name="Kelleher C."/>
            <person name="Kirkpatrick R."/>
            <person name="Kirst M."/>
            <person name="Kohler A."/>
            <person name="Kalluri U."/>
            <person name="Larimer F."/>
            <person name="Leebens-Mack J."/>
            <person name="Leple J.C."/>
            <person name="Locascio P."/>
            <person name="Lou Y."/>
            <person name="Lucas S."/>
            <person name="Martin F."/>
            <person name="Montanini B."/>
            <person name="Napoli C."/>
            <person name="Nelson D.R."/>
            <person name="Nelson C."/>
            <person name="Nieminen K."/>
            <person name="Nilsson O."/>
            <person name="Pereda V."/>
            <person name="Peter G."/>
            <person name="Philippe R."/>
            <person name="Pilate G."/>
            <person name="Poliakov A."/>
            <person name="Razumovskaya J."/>
            <person name="Richardson P."/>
            <person name="Rinaldi C."/>
            <person name="Ritland K."/>
            <person name="Rouze P."/>
            <person name="Ryaboy D."/>
            <person name="Schmutz J."/>
            <person name="Schrader J."/>
            <person name="Segerman B."/>
            <person name="Shin H."/>
            <person name="Siddiqui A."/>
            <person name="Sterky F."/>
            <person name="Terry A."/>
            <person name="Tsai C.J."/>
            <person name="Uberbacher E."/>
            <person name="Unneberg P."/>
            <person name="Vahala J."/>
            <person name="Wall K."/>
            <person name="Wessler S."/>
            <person name="Yang G."/>
            <person name="Yin T."/>
            <person name="Douglas C."/>
            <person name="Marra M."/>
            <person name="Sandberg G."/>
            <person name="Van de Peer Y."/>
            <person name="Rokhsar D."/>
        </authorList>
    </citation>
    <scope>NUCLEOTIDE SEQUENCE [LARGE SCALE GENOMIC DNA]</scope>
    <source>
        <strain evidence="3">cv. Nisqually</strain>
    </source>
</reference>
<gene>
    <name evidence="2" type="ORF">POPTR_004G010700</name>
</gene>
<proteinExistence type="predicted"/>
<accession>A0A2K2ANA0</accession>
<dbReference type="EMBL" id="CM009293">
    <property type="protein sequence ID" value="PNT39007.1"/>
    <property type="molecule type" value="Genomic_DNA"/>
</dbReference>
<organism evidence="2 3">
    <name type="scientific">Populus trichocarpa</name>
    <name type="common">Western balsam poplar</name>
    <name type="synonym">Populus balsamifera subsp. trichocarpa</name>
    <dbReference type="NCBI Taxonomy" id="3694"/>
    <lineage>
        <taxon>Eukaryota</taxon>
        <taxon>Viridiplantae</taxon>
        <taxon>Streptophyta</taxon>
        <taxon>Embryophyta</taxon>
        <taxon>Tracheophyta</taxon>
        <taxon>Spermatophyta</taxon>
        <taxon>Magnoliopsida</taxon>
        <taxon>eudicotyledons</taxon>
        <taxon>Gunneridae</taxon>
        <taxon>Pentapetalae</taxon>
        <taxon>rosids</taxon>
        <taxon>fabids</taxon>
        <taxon>Malpighiales</taxon>
        <taxon>Salicaceae</taxon>
        <taxon>Saliceae</taxon>
        <taxon>Populus</taxon>
    </lineage>
</organism>
<dbReference type="Proteomes" id="UP000006729">
    <property type="component" value="Chromosome 4"/>
</dbReference>
<protein>
    <submittedName>
        <fullName evidence="2">Uncharacterized protein</fullName>
    </submittedName>
</protein>
<dbReference type="InParanoid" id="A0A2K2ANA0"/>
<evidence type="ECO:0000313" key="2">
    <source>
        <dbReference type="EMBL" id="PNT39007.1"/>
    </source>
</evidence>
<sequence length="71" mass="8361">MSFKLLQAHCYNNILSHYFSKNARNFPRAFELKSSLHLLLMAVLSIMWSFIRIHHLKSGLLKQKAKRHTPP</sequence>
<keyword evidence="1" id="KW-0472">Membrane</keyword>